<dbReference type="InterPro" id="IPR050817">
    <property type="entry name" value="DjlA_DnaK_co-chaperone"/>
</dbReference>
<evidence type="ECO:0000259" key="1">
    <source>
        <dbReference type="PROSITE" id="PS50076"/>
    </source>
</evidence>
<dbReference type="EMBL" id="BSOS01000024">
    <property type="protein sequence ID" value="GLR66452.1"/>
    <property type="molecule type" value="Genomic_DNA"/>
</dbReference>
<dbReference type="Pfam" id="PF00226">
    <property type="entry name" value="DnaJ"/>
    <property type="match status" value="1"/>
</dbReference>
<protein>
    <submittedName>
        <fullName evidence="2">Molecular chaperone DjlA</fullName>
    </submittedName>
</protein>
<dbReference type="InterPro" id="IPR029024">
    <property type="entry name" value="TerB-like"/>
</dbReference>
<evidence type="ECO:0000313" key="3">
    <source>
        <dbReference type="Proteomes" id="UP001156641"/>
    </source>
</evidence>
<dbReference type="InterPro" id="IPR036869">
    <property type="entry name" value="J_dom_sf"/>
</dbReference>
<comment type="caution">
    <text evidence="2">The sequence shown here is derived from an EMBL/GenBank/DDBJ whole genome shotgun (WGS) entry which is preliminary data.</text>
</comment>
<dbReference type="SUPFAM" id="SSF158682">
    <property type="entry name" value="TerB-like"/>
    <property type="match status" value="1"/>
</dbReference>
<dbReference type="PRINTS" id="PR00625">
    <property type="entry name" value="JDOMAIN"/>
</dbReference>
<name>A0ABQ6A459_9PROT</name>
<evidence type="ECO:0000313" key="2">
    <source>
        <dbReference type="EMBL" id="GLR66452.1"/>
    </source>
</evidence>
<accession>A0ABQ6A459</accession>
<dbReference type="InterPro" id="IPR007791">
    <property type="entry name" value="DjlA_N"/>
</dbReference>
<dbReference type="Gene3D" id="1.10.287.110">
    <property type="entry name" value="DnaJ domain"/>
    <property type="match status" value="1"/>
</dbReference>
<dbReference type="Proteomes" id="UP001156641">
    <property type="component" value="Unassembled WGS sequence"/>
</dbReference>
<dbReference type="Pfam" id="PF05099">
    <property type="entry name" value="TerB"/>
    <property type="match status" value="1"/>
</dbReference>
<organism evidence="2 3">
    <name type="scientific">Acidocella aquatica</name>
    <dbReference type="NCBI Taxonomy" id="1922313"/>
    <lineage>
        <taxon>Bacteria</taxon>
        <taxon>Pseudomonadati</taxon>
        <taxon>Pseudomonadota</taxon>
        <taxon>Alphaproteobacteria</taxon>
        <taxon>Acetobacterales</taxon>
        <taxon>Acidocellaceae</taxon>
        <taxon>Acidocella</taxon>
    </lineage>
</organism>
<dbReference type="SUPFAM" id="SSF46565">
    <property type="entry name" value="Chaperone J-domain"/>
    <property type="match status" value="1"/>
</dbReference>
<sequence>MAFWGKIIGGMAGFAMGGPVGALFGAAMGHAADEGNLNGFSFAGRPLPFESARAAAMLGRRDQIFAVGVTVLAAKLAKCDGPVGRVEIDAFRRSFAIPEGSVAEVGRLFDNARESAAGFETYAVQLGQAFSDNRGILEQVLAGLYQIARADGPVNGAEAEFLSRVAYGFGLDMDAAQRAARGGAMAPPPAEDSYAVLGLKPQATKEEIRARWKNLMRENHPDTLAAKGVPADMVKKASDRVARINAAYDTIKRERKI</sequence>
<dbReference type="RefSeq" id="WP_284257149.1">
    <property type="nucleotide sequence ID" value="NZ_BSOS01000024.1"/>
</dbReference>
<dbReference type="InterPro" id="IPR001623">
    <property type="entry name" value="DnaJ_domain"/>
</dbReference>
<reference evidence="3" key="1">
    <citation type="journal article" date="2019" name="Int. J. Syst. Evol. Microbiol.">
        <title>The Global Catalogue of Microorganisms (GCM) 10K type strain sequencing project: providing services to taxonomists for standard genome sequencing and annotation.</title>
        <authorList>
            <consortium name="The Broad Institute Genomics Platform"/>
            <consortium name="The Broad Institute Genome Sequencing Center for Infectious Disease"/>
            <person name="Wu L."/>
            <person name="Ma J."/>
        </authorList>
    </citation>
    <scope>NUCLEOTIDE SEQUENCE [LARGE SCALE GENOMIC DNA]</scope>
    <source>
        <strain evidence="3">NBRC 112502</strain>
    </source>
</reference>
<dbReference type="PANTHER" id="PTHR24074">
    <property type="entry name" value="CO-CHAPERONE PROTEIN DJLA"/>
    <property type="match status" value="1"/>
</dbReference>
<feature type="domain" description="J" evidence="1">
    <location>
        <begin position="192"/>
        <end position="256"/>
    </location>
</feature>
<proteinExistence type="predicted"/>
<keyword evidence="3" id="KW-1185">Reference proteome</keyword>
<dbReference type="Gene3D" id="1.10.3680.10">
    <property type="entry name" value="TerB-like"/>
    <property type="match status" value="1"/>
</dbReference>
<dbReference type="SMART" id="SM00271">
    <property type="entry name" value="DnaJ"/>
    <property type="match status" value="1"/>
</dbReference>
<dbReference type="PROSITE" id="PS50076">
    <property type="entry name" value="DNAJ_2"/>
    <property type="match status" value="1"/>
</dbReference>
<dbReference type="CDD" id="cd06257">
    <property type="entry name" value="DnaJ"/>
    <property type="match status" value="1"/>
</dbReference>
<gene>
    <name evidence="2" type="ORF">GCM10010909_11320</name>
</gene>
<dbReference type="CDD" id="cd07316">
    <property type="entry name" value="terB_like_DjlA"/>
    <property type="match status" value="1"/>
</dbReference>